<name>A0AAD7MGN5_9AGAR</name>
<feature type="region of interest" description="Disordered" evidence="1">
    <location>
        <begin position="1"/>
        <end position="22"/>
    </location>
</feature>
<protein>
    <submittedName>
        <fullName evidence="2">Uncharacterized protein</fullName>
    </submittedName>
</protein>
<organism evidence="2 3">
    <name type="scientific">Mycena metata</name>
    <dbReference type="NCBI Taxonomy" id="1033252"/>
    <lineage>
        <taxon>Eukaryota</taxon>
        <taxon>Fungi</taxon>
        <taxon>Dikarya</taxon>
        <taxon>Basidiomycota</taxon>
        <taxon>Agaricomycotina</taxon>
        <taxon>Agaricomycetes</taxon>
        <taxon>Agaricomycetidae</taxon>
        <taxon>Agaricales</taxon>
        <taxon>Marasmiineae</taxon>
        <taxon>Mycenaceae</taxon>
        <taxon>Mycena</taxon>
    </lineage>
</organism>
<evidence type="ECO:0000313" key="2">
    <source>
        <dbReference type="EMBL" id="KAJ7716629.1"/>
    </source>
</evidence>
<gene>
    <name evidence="2" type="ORF">B0H16DRAFT_454423</name>
</gene>
<evidence type="ECO:0000256" key="1">
    <source>
        <dbReference type="SAM" id="MobiDB-lite"/>
    </source>
</evidence>
<dbReference type="EMBL" id="JARKIB010000289">
    <property type="protein sequence ID" value="KAJ7716629.1"/>
    <property type="molecule type" value="Genomic_DNA"/>
</dbReference>
<accession>A0AAD7MGN5</accession>
<proteinExistence type="predicted"/>
<reference evidence="2" key="1">
    <citation type="submission" date="2023-03" db="EMBL/GenBank/DDBJ databases">
        <title>Massive genome expansion in bonnet fungi (Mycena s.s.) driven by repeated elements and novel gene families across ecological guilds.</title>
        <authorList>
            <consortium name="Lawrence Berkeley National Laboratory"/>
            <person name="Harder C.B."/>
            <person name="Miyauchi S."/>
            <person name="Viragh M."/>
            <person name="Kuo A."/>
            <person name="Thoen E."/>
            <person name="Andreopoulos B."/>
            <person name="Lu D."/>
            <person name="Skrede I."/>
            <person name="Drula E."/>
            <person name="Henrissat B."/>
            <person name="Morin E."/>
            <person name="Kohler A."/>
            <person name="Barry K."/>
            <person name="LaButti K."/>
            <person name="Morin E."/>
            <person name="Salamov A."/>
            <person name="Lipzen A."/>
            <person name="Mereny Z."/>
            <person name="Hegedus B."/>
            <person name="Baldrian P."/>
            <person name="Stursova M."/>
            <person name="Weitz H."/>
            <person name="Taylor A."/>
            <person name="Grigoriev I.V."/>
            <person name="Nagy L.G."/>
            <person name="Martin F."/>
            <person name="Kauserud H."/>
        </authorList>
    </citation>
    <scope>NUCLEOTIDE SEQUENCE</scope>
    <source>
        <strain evidence="2">CBHHK182m</strain>
    </source>
</reference>
<keyword evidence="3" id="KW-1185">Reference proteome</keyword>
<dbReference type="AlphaFoldDB" id="A0AAD7MGN5"/>
<comment type="caution">
    <text evidence="2">The sequence shown here is derived from an EMBL/GenBank/DDBJ whole genome shotgun (WGS) entry which is preliminary data.</text>
</comment>
<dbReference type="Proteomes" id="UP001215598">
    <property type="component" value="Unassembled WGS sequence"/>
</dbReference>
<evidence type="ECO:0000313" key="3">
    <source>
        <dbReference type="Proteomes" id="UP001215598"/>
    </source>
</evidence>
<sequence length="105" mass="10493">MSTSSASSSTVSLAASSRASSQSKDYSAAFASLQSNYGLAGSASSIYSKKSQSGSKASKPTPIHVPSAKVSALHAKKDYQTAFGALSSQFGFGSGHAAASKHQAA</sequence>